<evidence type="ECO:0000313" key="2">
    <source>
        <dbReference type="Proteomes" id="UP001156882"/>
    </source>
</evidence>
<dbReference type="InterPro" id="IPR015889">
    <property type="entry name" value="Intradiol_dOase_core"/>
</dbReference>
<reference evidence="2" key="1">
    <citation type="journal article" date="2019" name="Int. J. Syst. Evol. Microbiol.">
        <title>The Global Catalogue of Microorganisms (GCM) 10K type strain sequencing project: providing services to taxonomists for standard genome sequencing and annotation.</title>
        <authorList>
            <consortium name="The Broad Institute Genomics Platform"/>
            <consortium name="The Broad Institute Genome Sequencing Center for Infectious Disease"/>
            <person name="Wu L."/>
            <person name="Ma J."/>
        </authorList>
    </citation>
    <scope>NUCLEOTIDE SEQUENCE [LARGE SCALE GENOMIC DNA]</scope>
    <source>
        <strain evidence="2">NBRC 101365</strain>
    </source>
</reference>
<sequence>MTIDQGQSVTEAVLAVMPATPDERLSTATRAMVRHFHAAIRETKPTQRMVECGLEFLIGLGRATALNGRCRPVNDPGIAACRLEQDLIPKAGHALLPKPPMA</sequence>
<dbReference type="Proteomes" id="UP001156882">
    <property type="component" value="Unassembled WGS sequence"/>
</dbReference>
<protein>
    <submittedName>
        <fullName evidence="1">Uncharacterized protein</fullName>
    </submittedName>
</protein>
<accession>A0ABQ6CR43</accession>
<name>A0ABQ6CR43_9HYPH</name>
<evidence type="ECO:0000313" key="1">
    <source>
        <dbReference type="EMBL" id="GLS20727.1"/>
    </source>
</evidence>
<dbReference type="RefSeq" id="WP_284313810.1">
    <property type="nucleotide sequence ID" value="NZ_BSPC01000034.1"/>
</dbReference>
<organism evidence="1 2">
    <name type="scientific">Labrys miyagiensis</name>
    <dbReference type="NCBI Taxonomy" id="346912"/>
    <lineage>
        <taxon>Bacteria</taxon>
        <taxon>Pseudomonadati</taxon>
        <taxon>Pseudomonadota</taxon>
        <taxon>Alphaproteobacteria</taxon>
        <taxon>Hyphomicrobiales</taxon>
        <taxon>Xanthobacteraceae</taxon>
        <taxon>Labrys</taxon>
    </lineage>
</organism>
<proteinExistence type="predicted"/>
<dbReference type="EMBL" id="BSPC01000034">
    <property type="protein sequence ID" value="GLS20727.1"/>
    <property type="molecule type" value="Genomic_DNA"/>
</dbReference>
<dbReference type="Gene3D" id="2.60.130.10">
    <property type="entry name" value="Aromatic compound dioxygenase"/>
    <property type="match status" value="1"/>
</dbReference>
<comment type="caution">
    <text evidence="1">The sequence shown here is derived from an EMBL/GenBank/DDBJ whole genome shotgun (WGS) entry which is preliminary data.</text>
</comment>
<dbReference type="SUPFAM" id="SSF49482">
    <property type="entry name" value="Aromatic compound dioxygenase"/>
    <property type="match status" value="1"/>
</dbReference>
<gene>
    <name evidence="1" type="ORF">GCM10007874_37440</name>
</gene>
<keyword evidence="2" id="KW-1185">Reference proteome</keyword>